<dbReference type="InterPro" id="IPR045078">
    <property type="entry name" value="TST/MPST-like"/>
</dbReference>
<gene>
    <name evidence="4" type="ORF">B7Y86_09125</name>
</gene>
<keyword evidence="1 4" id="KW-0808">Transferase</keyword>
<dbReference type="Pfam" id="PF00581">
    <property type="entry name" value="Rhodanese"/>
    <property type="match status" value="2"/>
</dbReference>
<dbReference type="PANTHER" id="PTHR11364">
    <property type="entry name" value="THIOSULFATE SULFERTANSFERASE"/>
    <property type="match status" value="1"/>
</dbReference>
<keyword evidence="4" id="KW-0670">Pyruvate</keyword>
<organism evidence="4 5">
    <name type="scientific">Brevundimonas subvibrioides</name>
    <dbReference type="NCBI Taxonomy" id="74313"/>
    <lineage>
        <taxon>Bacteria</taxon>
        <taxon>Pseudomonadati</taxon>
        <taxon>Pseudomonadota</taxon>
        <taxon>Alphaproteobacteria</taxon>
        <taxon>Caulobacterales</taxon>
        <taxon>Caulobacteraceae</taxon>
        <taxon>Brevundimonas</taxon>
    </lineage>
</organism>
<dbReference type="CDD" id="cd01449">
    <property type="entry name" value="TST_Repeat_2"/>
    <property type="match status" value="1"/>
</dbReference>
<dbReference type="CDD" id="cd01448">
    <property type="entry name" value="TST_Repeat_1"/>
    <property type="match status" value="1"/>
</dbReference>
<dbReference type="Gene3D" id="3.40.250.10">
    <property type="entry name" value="Rhodanese-like domain"/>
    <property type="match status" value="2"/>
</dbReference>
<dbReference type="InterPro" id="IPR036873">
    <property type="entry name" value="Rhodanese-like_dom_sf"/>
</dbReference>
<dbReference type="SUPFAM" id="SSF52821">
    <property type="entry name" value="Rhodanese/Cell cycle control phosphatase"/>
    <property type="match status" value="2"/>
</dbReference>
<dbReference type="SMART" id="SM00450">
    <property type="entry name" value="RHOD"/>
    <property type="match status" value="2"/>
</dbReference>
<dbReference type="AlphaFoldDB" id="A0A258HIV0"/>
<evidence type="ECO:0000256" key="1">
    <source>
        <dbReference type="ARBA" id="ARBA00022679"/>
    </source>
</evidence>
<feature type="domain" description="Rhodanese" evidence="3">
    <location>
        <begin position="162"/>
        <end position="275"/>
    </location>
</feature>
<evidence type="ECO:0000313" key="4">
    <source>
        <dbReference type="EMBL" id="OYX56900.1"/>
    </source>
</evidence>
<dbReference type="NCBIfam" id="NF008557">
    <property type="entry name" value="PRK11493.1"/>
    <property type="match status" value="1"/>
</dbReference>
<protein>
    <submittedName>
        <fullName evidence="4">3-mercaptopyruvate sulfurtransferase</fullName>
    </submittedName>
</protein>
<accession>A0A258HIV0</accession>
<dbReference type="Proteomes" id="UP000216147">
    <property type="component" value="Unassembled WGS sequence"/>
</dbReference>
<evidence type="ECO:0000259" key="3">
    <source>
        <dbReference type="PROSITE" id="PS50206"/>
    </source>
</evidence>
<dbReference type="PROSITE" id="PS50206">
    <property type="entry name" value="RHODANESE_3"/>
    <property type="match status" value="2"/>
</dbReference>
<proteinExistence type="predicted"/>
<evidence type="ECO:0000313" key="5">
    <source>
        <dbReference type="Proteomes" id="UP000216147"/>
    </source>
</evidence>
<reference evidence="4 5" key="1">
    <citation type="submission" date="2017-03" db="EMBL/GenBank/DDBJ databases">
        <title>Lifting the veil on microbial sulfur biogeochemistry in mining wastewaters.</title>
        <authorList>
            <person name="Kantor R.S."/>
            <person name="Colenbrander Nelson T."/>
            <person name="Marshall S."/>
            <person name="Bennett D."/>
            <person name="Apte S."/>
            <person name="Camacho D."/>
            <person name="Thomas B.C."/>
            <person name="Warren L.A."/>
            <person name="Banfield J.F."/>
        </authorList>
    </citation>
    <scope>NUCLEOTIDE SEQUENCE [LARGE SCALE GENOMIC DNA]</scope>
    <source>
        <strain evidence="4">32-68-21</strain>
    </source>
</reference>
<comment type="caution">
    <text evidence="4">The sequence shown here is derived from an EMBL/GenBank/DDBJ whole genome shotgun (WGS) entry which is preliminary data.</text>
</comment>
<feature type="domain" description="Rhodanese" evidence="3">
    <location>
        <begin position="18"/>
        <end position="133"/>
    </location>
</feature>
<dbReference type="PROSITE" id="PS00380">
    <property type="entry name" value="RHODANESE_1"/>
    <property type="match status" value="1"/>
</dbReference>
<sequence>MATLPALVSAAELLTASGDSDLRILDASWHLDGTPARPIFEAGHVPGAAFFDLEAISDRNDPLPHMMPSADQFGEQAGRLGVSETDRIVVYDTFGLFTAARAWWMFRAMGCDRVQVLDGGLPAWKRMGGSLETGPASARPAVFTADPRPDMIADAARVRATLAAGAPVLDARAAARFAGSAPEPRPGLRAGHMPGAVNLPFGELLTAEGLMREPEALEAAFAARGLGPADRPITSCGSGVTAAVPLLALALLGREGVLYDGSWAEWGGRDDTEVVTGP</sequence>
<dbReference type="EMBL" id="NCEQ01000007">
    <property type="protein sequence ID" value="OYX56900.1"/>
    <property type="molecule type" value="Genomic_DNA"/>
</dbReference>
<name>A0A258HIV0_9CAUL</name>
<dbReference type="InterPro" id="IPR001307">
    <property type="entry name" value="Thiosulphate_STrfase_CS"/>
</dbReference>
<evidence type="ECO:0000256" key="2">
    <source>
        <dbReference type="ARBA" id="ARBA00022737"/>
    </source>
</evidence>
<dbReference type="GO" id="GO:0004792">
    <property type="term" value="F:thiosulfate-cyanide sulfurtransferase activity"/>
    <property type="evidence" value="ECO:0007669"/>
    <property type="project" value="InterPro"/>
</dbReference>
<keyword evidence="2" id="KW-0677">Repeat</keyword>
<dbReference type="PANTHER" id="PTHR11364:SF27">
    <property type="entry name" value="SULFURTRANSFERASE"/>
    <property type="match status" value="1"/>
</dbReference>
<dbReference type="InterPro" id="IPR001763">
    <property type="entry name" value="Rhodanese-like_dom"/>
</dbReference>